<name>A0A5J4W9N1_9EUKA</name>
<feature type="region of interest" description="Disordered" evidence="2">
    <location>
        <begin position="163"/>
        <end position="202"/>
    </location>
</feature>
<feature type="coiled-coil region" evidence="1">
    <location>
        <begin position="18"/>
        <end position="52"/>
    </location>
</feature>
<dbReference type="Proteomes" id="UP000324800">
    <property type="component" value="Unassembled WGS sequence"/>
</dbReference>
<comment type="caution">
    <text evidence="3">The sequence shown here is derived from an EMBL/GenBank/DDBJ whole genome shotgun (WGS) entry which is preliminary data.</text>
</comment>
<organism evidence="3 4">
    <name type="scientific">Streblomastix strix</name>
    <dbReference type="NCBI Taxonomy" id="222440"/>
    <lineage>
        <taxon>Eukaryota</taxon>
        <taxon>Metamonada</taxon>
        <taxon>Preaxostyla</taxon>
        <taxon>Oxymonadida</taxon>
        <taxon>Streblomastigidae</taxon>
        <taxon>Streblomastix</taxon>
    </lineage>
</organism>
<reference evidence="3 4" key="1">
    <citation type="submission" date="2019-03" db="EMBL/GenBank/DDBJ databases">
        <title>Single cell metagenomics reveals metabolic interactions within the superorganism composed of flagellate Streblomastix strix and complex community of Bacteroidetes bacteria on its surface.</title>
        <authorList>
            <person name="Treitli S.C."/>
            <person name="Kolisko M."/>
            <person name="Husnik F."/>
            <person name="Keeling P."/>
            <person name="Hampl V."/>
        </authorList>
    </citation>
    <scope>NUCLEOTIDE SEQUENCE [LARGE SCALE GENOMIC DNA]</scope>
    <source>
        <strain evidence="3">ST1C</strain>
    </source>
</reference>
<dbReference type="EMBL" id="SNRW01002900">
    <property type="protein sequence ID" value="KAA6391376.1"/>
    <property type="molecule type" value="Genomic_DNA"/>
</dbReference>
<evidence type="ECO:0000256" key="2">
    <source>
        <dbReference type="SAM" id="MobiDB-lite"/>
    </source>
</evidence>
<keyword evidence="1" id="KW-0175">Coiled coil</keyword>
<gene>
    <name evidence="3" type="ORF">EZS28_013095</name>
</gene>
<evidence type="ECO:0000313" key="4">
    <source>
        <dbReference type="Proteomes" id="UP000324800"/>
    </source>
</evidence>
<evidence type="ECO:0000313" key="3">
    <source>
        <dbReference type="EMBL" id="KAA6391376.1"/>
    </source>
</evidence>
<accession>A0A5J4W9N1</accession>
<protein>
    <submittedName>
        <fullName evidence="3">Uncharacterized protein</fullName>
    </submittedName>
</protein>
<proteinExistence type="predicted"/>
<evidence type="ECO:0000256" key="1">
    <source>
        <dbReference type="SAM" id="Coils"/>
    </source>
</evidence>
<feature type="compositionally biased region" description="Polar residues" evidence="2">
    <location>
        <begin position="177"/>
        <end position="199"/>
    </location>
</feature>
<dbReference type="AlphaFoldDB" id="A0A5J4W9N1"/>
<sequence>MKLTQDGLLIVNNIQLINNDFLQKIIILEQQVSNIQQQINGYSQDIGQLQADVSVINTELARQTHFRGYFTTNDEILELTNPAIGDYAYSAEDLLVWDYEGNQWVETDKIVPDQMTPASDANPLSDGTVNAGTSTEYSRGDHIHPLNISISVPISDTADGSVGTSVNYARSDHSHPINISDTTPQQDNDGSVGTSNSYARSDHQHPINVETNASNIPQVDGVGVNGTSTFYVRHDHVHPQQLTYDGNVTATKFIKTGGLASEVLCANGDTTTIDSKLSRSYNSSAGGWIRLCVFPAGASVGSPFIEFKVYSQFNAVQTIRLVPYYTVNGINTIYGIFTAPTKISANYVIDSGVNQLFHTHTGSSTSAIYSAYVRIESTNNITIVVSDQSTYYTNRITEVLTQDVVSSVSSATQIPITYDLGNGGIINNMLQVNPTGRTYTTFNNGIRIGNYNSDYSSLYLGCATTAINTTQAGQWEISKTDDKSLTINPSSLRQAYHSVGLSINSDSSIIKFYDNLLVDIGTDQTITGIKQFNNVMQINPTNIHDYTEGLRISRSTNNQWSNIQIGCDSNSTSGYIDNQWLIGSSGNDFLNPLGFVIVKADEQMTANRGLMISADGNTLSFNGSVIAGTEATSGASNGSVNYSAGNPILWGLNSVDTNGGFYSNGTNICWRARPITLGSIPP</sequence>